<reference evidence="2 3" key="1">
    <citation type="submission" date="2020-07" db="EMBL/GenBank/DDBJ databases">
        <title>Genomic Encyclopedia of Archaeal and Bacterial Type Strains, Phase II (KMG-II): from individual species to whole genera.</title>
        <authorList>
            <person name="Goeker M."/>
        </authorList>
    </citation>
    <scope>NUCLEOTIDE SEQUENCE [LARGE SCALE GENOMIC DNA]</scope>
    <source>
        <strain evidence="2 3">DSM 21226</strain>
    </source>
</reference>
<comment type="caution">
    <text evidence="2">The sequence shown here is derived from an EMBL/GenBank/DDBJ whole genome shotgun (WGS) entry which is preliminary data.</text>
</comment>
<evidence type="ECO:0000313" key="3">
    <source>
        <dbReference type="Proteomes" id="UP000518288"/>
    </source>
</evidence>
<accession>A0A7Y9U3W2</accession>
<feature type="coiled-coil region" evidence="1">
    <location>
        <begin position="9"/>
        <end position="36"/>
    </location>
</feature>
<dbReference type="AlphaFoldDB" id="A0A7Y9U3W2"/>
<proteinExistence type="predicted"/>
<dbReference type="RefSeq" id="WP_179632308.1">
    <property type="nucleotide sequence ID" value="NZ_JACCFH010000001.1"/>
</dbReference>
<keyword evidence="3" id="KW-1185">Reference proteome</keyword>
<organism evidence="2 3">
    <name type="scientific">Sphaerotilus montanus</name>
    <dbReference type="NCBI Taxonomy" id="522889"/>
    <lineage>
        <taxon>Bacteria</taxon>
        <taxon>Pseudomonadati</taxon>
        <taxon>Pseudomonadota</taxon>
        <taxon>Betaproteobacteria</taxon>
        <taxon>Burkholderiales</taxon>
        <taxon>Sphaerotilaceae</taxon>
        <taxon>Sphaerotilus</taxon>
    </lineage>
</organism>
<protein>
    <submittedName>
        <fullName evidence="2">Uncharacterized protein</fullName>
    </submittedName>
</protein>
<evidence type="ECO:0000313" key="2">
    <source>
        <dbReference type="EMBL" id="NYG31303.1"/>
    </source>
</evidence>
<evidence type="ECO:0000256" key="1">
    <source>
        <dbReference type="SAM" id="Coils"/>
    </source>
</evidence>
<name>A0A7Y9U3W2_9BURK</name>
<dbReference type="Proteomes" id="UP000518288">
    <property type="component" value="Unassembled WGS sequence"/>
</dbReference>
<keyword evidence="1" id="KW-0175">Coiled coil</keyword>
<dbReference type="EMBL" id="JACCFH010000001">
    <property type="protein sequence ID" value="NYG31303.1"/>
    <property type="molecule type" value="Genomic_DNA"/>
</dbReference>
<sequence>MEAIEVQWMAACVADLVKAERAAERLEAQVRALAAAGALPACVVALVQRVVDEIGGACIRVGV</sequence>
<gene>
    <name evidence="2" type="ORF">BDD16_000289</name>
</gene>